<protein>
    <recommendedName>
        <fullName evidence="4">Cell wall-binding repeat-containing protein</fullName>
    </recommendedName>
</protein>
<dbReference type="EMBL" id="PZPL01000001">
    <property type="protein sequence ID" value="PTL73526.1"/>
    <property type="molecule type" value="Genomic_DNA"/>
</dbReference>
<sequence>MRGTARSTLSSSWAASGLSGPRSPHSLRAVADVGSTMRLTALGAALTVLAGLSTPVPASAAPLDEPPTLTVAVRYVDVDGRPASGPAMTSFELRGADPDGVGSDGPWSGSSTSVFGDTMTWTGLRPGAFTVRASAPSWGAAWFGDTPLASQAQVIVLSPGEDDRVEIELRPGAVVSGLVTRGGSVDAWLQDPDSGTWESMGRVSNVIRDDDTYTLESLPAGDYVLRAEDSTDWNRVFSDRYWKDSPTLAGATTVRLGAGSTTSGIDLRLRPWQTVSDRIAGSDRYATAVEVSRSAFTDPVPVVYLVSGANWPDALSAGPAAAVGDGALLLTDPRTLPGVVEDEIRRLSPERIVVVGSPLSVSSAVEARAQTLAPDVERLGGRDRYETSRLVVEDAFAGRPVENVFLATGTNFPDALAVGPVAGIDGDPVVLVDGARDRLDEPTRELATGLSPLGIQVIGSAAAVSDGILRELETEETSTDVRRVAGGDRIATSVAVNEANRGDPLNDRAFLARSDGFADALGAIAAASALRVRTYLTDDDCVRPAVFDSARREGIDRFTLLGGSGTLSPSVAALTRCS</sequence>
<evidence type="ECO:0000313" key="3">
    <source>
        <dbReference type="Proteomes" id="UP000241085"/>
    </source>
</evidence>
<dbReference type="InterPro" id="IPR007253">
    <property type="entry name" value="Cell_wall-bd_2"/>
</dbReference>
<reference evidence="2 3" key="1">
    <citation type="submission" date="2018-03" db="EMBL/GenBank/DDBJ databases">
        <title>Bacteriophage NCPPB3778 and a type I-E CRISPR drive the evolution of the US Biological Select Agent, Rathayibacter toxicus.</title>
        <authorList>
            <person name="Davis E.W.II."/>
            <person name="Tabima J.F."/>
            <person name="Weisberg A.J."/>
            <person name="Dantas Lopes L."/>
            <person name="Wiseman M.S."/>
            <person name="Wiseman M.S."/>
            <person name="Pupko T."/>
            <person name="Belcher M.S."/>
            <person name="Sechler A.J."/>
            <person name="Tancos M.A."/>
            <person name="Schroeder B.K."/>
            <person name="Murray T.D."/>
            <person name="Luster D.G."/>
            <person name="Schneider W.L."/>
            <person name="Rogers E."/>
            <person name="Andreote F.D."/>
            <person name="Grunwald N.J."/>
            <person name="Putnam M.L."/>
            <person name="Chang J.H."/>
        </authorList>
    </citation>
    <scope>NUCLEOTIDE SEQUENCE [LARGE SCALE GENOMIC DNA]</scope>
    <source>
        <strain evidence="2 3">DSM 15933</strain>
    </source>
</reference>
<keyword evidence="3" id="KW-1185">Reference proteome</keyword>
<dbReference type="Pfam" id="PF04122">
    <property type="entry name" value="CW_binding_2"/>
    <property type="match status" value="3"/>
</dbReference>
<dbReference type="InterPro" id="IPR051922">
    <property type="entry name" value="Bact_Sporulation_Assoc"/>
</dbReference>
<evidence type="ECO:0008006" key="4">
    <source>
        <dbReference type="Google" id="ProtNLM"/>
    </source>
</evidence>
<dbReference type="AlphaFoldDB" id="A0A2T4UVG8"/>
<accession>A0A2T4UVG8</accession>
<evidence type="ECO:0000313" key="2">
    <source>
        <dbReference type="EMBL" id="PTL73526.1"/>
    </source>
</evidence>
<dbReference type="PANTHER" id="PTHR30032:SF4">
    <property type="entry name" value="AMIDASE ENHANCER"/>
    <property type="match status" value="1"/>
</dbReference>
<name>A0A2T4UVG8_9MICO</name>
<proteinExistence type="predicted"/>
<dbReference type="Proteomes" id="UP000241085">
    <property type="component" value="Unassembled WGS sequence"/>
</dbReference>
<feature type="compositionally biased region" description="Low complexity" evidence="1">
    <location>
        <begin position="7"/>
        <end position="20"/>
    </location>
</feature>
<comment type="caution">
    <text evidence="2">The sequence shown here is derived from an EMBL/GenBank/DDBJ whole genome shotgun (WGS) entry which is preliminary data.</text>
</comment>
<gene>
    <name evidence="2" type="ORF">C1I63_12155</name>
</gene>
<organism evidence="2 3">
    <name type="scientific">Rathayibacter caricis DSM 15933</name>
    <dbReference type="NCBI Taxonomy" id="1328867"/>
    <lineage>
        <taxon>Bacteria</taxon>
        <taxon>Bacillati</taxon>
        <taxon>Actinomycetota</taxon>
        <taxon>Actinomycetes</taxon>
        <taxon>Micrococcales</taxon>
        <taxon>Microbacteriaceae</taxon>
        <taxon>Rathayibacter</taxon>
    </lineage>
</organism>
<feature type="region of interest" description="Disordered" evidence="1">
    <location>
        <begin position="1"/>
        <end position="24"/>
    </location>
</feature>
<dbReference type="PANTHER" id="PTHR30032">
    <property type="entry name" value="N-ACETYLMURAMOYL-L-ALANINE AMIDASE-RELATED"/>
    <property type="match status" value="1"/>
</dbReference>
<dbReference type="GO" id="GO:0030288">
    <property type="term" value="C:outer membrane-bounded periplasmic space"/>
    <property type="evidence" value="ECO:0007669"/>
    <property type="project" value="TreeGrafter"/>
</dbReference>
<evidence type="ECO:0000256" key="1">
    <source>
        <dbReference type="SAM" id="MobiDB-lite"/>
    </source>
</evidence>